<dbReference type="Proteomes" id="UP001374579">
    <property type="component" value="Unassembled WGS sequence"/>
</dbReference>
<organism evidence="1 2">
    <name type="scientific">Littorina saxatilis</name>
    <dbReference type="NCBI Taxonomy" id="31220"/>
    <lineage>
        <taxon>Eukaryota</taxon>
        <taxon>Metazoa</taxon>
        <taxon>Spiralia</taxon>
        <taxon>Lophotrochozoa</taxon>
        <taxon>Mollusca</taxon>
        <taxon>Gastropoda</taxon>
        <taxon>Caenogastropoda</taxon>
        <taxon>Littorinimorpha</taxon>
        <taxon>Littorinoidea</taxon>
        <taxon>Littorinidae</taxon>
        <taxon>Littorina</taxon>
    </lineage>
</organism>
<sequence length="76" mass="8036">MCSTSQFTLWPSGLTAAEVFKQIELELEGLVDAQRKFGTVTALAGAATPHGIAPFDADVLVLPLGQKYSSAQKQGQ</sequence>
<dbReference type="AlphaFoldDB" id="A0AAN9ATE2"/>
<accession>A0AAN9ATE2</accession>
<proteinExistence type="predicted"/>
<evidence type="ECO:0000313" key="2">
    <source>
        <dbReference type="Proteomes" id="UP001374579"/>
    </source>
</evidence>
<gene>
    <name evidence="1" type="ORF">V1264_008001</name>
</gene>
<evidence type="ECO:0000313" key="1">
    <source>
        <dbReference type="EMBL" id="KAK7092214.1"/>
    </source>
</evidence>
<comment type="caution">
    <text evidence="1">The sequence shown here is derived from an EMBL/GenBank/DDBJ whole genome shotgun (WGS) entry which is preliminary data.</text>
</comment>
<name>A0AAN9ATE2_9CAEN</name>
<dbReference type="EMBL" id="JBAMIC010000021">
    <property type="protein sequence ID" value="KAK7092214.1"/>
    <property type="molecule type" value="Genomic_DNA"/>
</dbReference>
<protein>
    <submittedName>
        <fullName evidence="1">Uncharacterized protein</fullName>
    </submittedName>
</protein>
<reference evidence="1 2" key="1">
    <citation type="submission" date="2024-02" db="EMBL/GenBank/DDBJ databases">
        <title>Chromosome-scale genome assembly of the rough periwinkle Littorina saxatilis.</title>
        <authorList>
            <person name="De Jode A."/>
            <person name="Faria R."/>
            <person name="Formenti G."/>
            <person name="Sims Y."/>
            <person name="Smith T.P."/>
            <person name="Tracey A."/>
            <person name="Wood J.M.D."/>
            <person name="Zagrodzka Z.B."/>
            <person name="Johannesson K."/>
            <person name="Butlin R.K."/>
            <person name="Leder E.H."/>
        </authorList>
    </citation>
    <scope>NUCLEOTIDE SEQUENCE [LARGE SCALE GENOMIC DNA]</scope>
    <source>
        <strain evidence="1">Snail1</strain>
        <tissue evidence="1">Muscle</tissue>
    </source>
</reference>
<keyword evidence="2" id="KW-1185">Reference proteome</keyword>